<keyword evidence="6" id="KW-0238">DNA-binding</keyword>
<evidence type="ECO:0000256" key="10">
    <source>
        <dbReference type="SAM" id="Coils"/>
    </source>
</evidence>
<keyword evidence="13" id="KW-1185">Reference proteome</keyword>
<keyword evidence="10" id="KW-0175">Coiled coil</keyword>
<dbReference type="PANTHER" id="PTHR24404">
    <property type="entry name" value="ZINC FINGER PROTEIN"/>
    <property type="match status" value="1"/>
</dbReference>
<evidence type="ECO:0000256" key="8">
    <source>
        <dbReference type="PROSITE-ProRule" id="PRU00042"/>
    </source>
</evidence>
<dbReference type="RefSeq" id="XP_026751435.2">
    <property type="nucleotide sequence ID" value="XM_026895634.3"/>
</dbReference>
<dbReference type="Gene3D" id="3.40.1800.20">
    <property type="match status" value="1"/>
</dbReference>
<dbReference type="SMART" id="SM00868">
    <property type="entry name" value="zf-AD"/>
    <property type="match status" value="1"/>
</dbReference>
<evidence type="ECO:0000256" key="3">
    <source>
        <dbReference type="ARBA" id="ARBA00022737"/>
    </source>
</evidence>
<dbReference type="GO" id="GO:0003677">
    <property type="term" value="F:DNA binding"/>
    <property type="evidence" value="ECO:0007669"/>
    <property type="project" value="UniProtKB-KW"/>
</dbReference>
<feature type="domain" description="C2H2-type" evidence="11">
    <location>
        <begin position="346"/>
        <end position="374"/>
    </location>
</feature>
<dbReference type="InterPro" id="IPR050589">
    <property type="entry name" value="Ikaros_C2H2-ZF"/>
</dbReference>
<evidence type="ECO:0000256" key="4">
    <source>
        <dbReference type="ARBA" id="ARBA00022771"/>
    </source>
</evidence>
<dbReference type="GO" id="GO:0005634">
    <property type="term" value="C:nucleus"/>
    <property type="evidence" value="ECO:0007669"/>
    <property type="project" value="UniProtKB-SubCell"/>
</dbReference>
<dbReference type="Pfam" id="PF00096">
    <property type="entry name" value="zf-C2H2"/>
    <property type="match status" value="3"/>
</dbReference>
<evidence type="ECO:0000313" key="13">
    <source>
        <dbReference type="Proteomes" id="UP001652740"/>
    </source>
</evidence>
<dbReference type="Gene3D" id="3.30.160.60">
    <property type="entry name" value="Classic Zinc Finger"/>
    <property type="match status" value="4"/>
</dbReference>
<keyword evidence="5 9" id="KW-0862">Zinc</keyword>
<comment type="subcellular location">
    <subcellularLocation>
        <location evidence="1">Nucleus</location>
    </subcellularLocation>
</comment>
<feature type="domain" description="C2H2-type" evidence="11">
    <location>
        <begin position="263"/>
        <end position="290"/>
    </location>
</feature>
<dbReference type="Pfam" id="PF13912">
    <property type="entry name" value="zf-C2H2_6"/>
    <property type="match status" value="1"/>
</dbReference>
<evidence type="ECO:0000259" key="12">
    <source>
        <dbReference type="PROSITE" id="PS51915"/>
    </source>
</evidence>
<dbReference type="PANTHER" id="PTHR24404:SF114">
    <property type="entry name" value="KLUMPFUSS, ISOFORM B-RELATED"/>
    <property type="match status" value="1"/>
</dbReference>
<proteinExistence type="predicted"/>
<keyword evidence="3" id="KW-0677">Repeat</keyword>
<evidence type="ECO:0000256" key="6">
    <source>
        <dbReference type="ARBA" id="ARBA00023125"/>
    </source>
</evidence>
<dbReference type="PROSITE" id="PS51915">
    <property type="entry name" value="ZAD"/>
    <property type="match status" value="1"/>
</dbReference>
<evidence type="ECO:0000256" key="1">
    <source>
        <dbReference type="ARBA" id="ARBA00004123"/>
    </source>
</evidence>
<feature type="domain" description="ZAD" evidence="12">
    <location>
        <begin position="52"/>
        <end position="124"/>
    </location>
</feature>
<reference evidence="14" key="1">
    <citation type="submission" date="2025-08" db="UniProtKB">
        <authorList>
            <consortium name="RefSeq"/>
        </authorList>
    </citation>
    <scope>IDENTIFICATION</scope>
    <source>
        <tissue evidence="14">Whole larvae</tissue>
    </source>
</reference>
<dbReference type="GO" id="GO:0008270">
    <property type="term" value="F:zinc ion binding"/>
    <property type="evidence" value="ECO:0007669"/>
    <property type="project" value="UniProtKB-UniRule"/>
</dbReference>
<keyword evidence="7" id="KW-0539">Nucleus</keyword>
<feature type="binding site" evidence="9">
    <location>
        <position position="97"/>
    </location>
    <ligand>
        <name>Zn(2+)</name>
        <dbReference type="ChEBI" id="CHEBI:29105"/>
    </ligand>
</feature>
<dbReference type="Pfam" id="PF07776">
    <property type="entry name" value="zf-AD"/>
    <property type="match status" value="1"/>
</dbReference>
<evidence type="ECO:0000256" key="7">
    <source>
        <dbReference type="ARBA" id="ARBA00023242"/>
    </source>
</evidence>
<evidence type="ECO:0000259" key="11">
    <source>
        <dbReference type="PROSITE" id="PS50157"/>
    </source>
</evidence>
<dbReference type="SUPFAM" id="SSF57667">
    <property type="entry name" value="beta-beta-alpha zinc fingers"/>
    <property type="match status" value="3"/>
</dbReference>
<evidence type="ECO:0000256" key="2">
    <source>
        <dbReference type="ARBA" id="ARBA00022723"/>
    </source>
</evidence>
<dbReference type="PROSITE" id="PS00028">
    <property type="entry name" value="ZINC_FINGER_C2H2_1"/>
    <property type="match status" value="5"/>
</dbReference>
<dbReference type="Proteomes" id="UP001652740">
    <property type="component" value="Unplaced"/>
</dbReference>
<name>A0A6J1WKL2_GALME</name>
<accession>A0A6J1WKL2</accession>
<keyword evidence="4 8" id="KW-0863">Zinc-finger</keyword>
<gene>
    <name evidence="14" type="primary">LOC113511907</name>
</gene>
<dbReference type="InterPro" id="IPR013087">
    <property type="entry name" value="Znf_C2H2_type"/>
</dbReference>
<dbReference type="InterPro" id="IPR012934">
    <property type="entry name" value="Znf_AD"/>
</dbReference>
<feature type="domain" description="C2H2-type" evidence="11">
    <location>
        <begin position="235"/>
        <end position="258"/>
    </location>
</feature>
<evidence type="ECO:0000256" key="9">
    <source>
        <dbReference type="PROSITE-ProRule" id="PRU01263"/>
    </source>
</evidence>
<dbReference type="PROSITE" id="PS50157">
    <property type="entry name" value="ZINC_FINGER_C2H2_2"/>
    <property type="match status" value="6"/>
</dbReference>
<evidence type="ECO:0000313" key="14">
    <source>
        <dbReference type="RefSeq" id="XP_026751435.2"/>
    </source>
</evidence>
<feature type="binding site" evidence="9">
    <location>
        <position position="100"/>
    </location>
    <ligand>
        <name>Zn(2+)</name>
        <dbReference type="ChEBI" id="CHEBI:29105"/>
    </ligand>
</feature>
<feature type="binding site" evidence="9">
    <location>
        <position position="54"/>
    </location>
    <ligand>
        <name>Zn(2+)</name>
        <dbReference type="ChEBI" id="CHEBI:29105"/>
    </ligand>
</feature>
<sequence>MAVYLTKNMLLKLNRVTYSSNYVNDDEGSSNSDHWQNLIKDNKSTDRLAKDMICRVCAKSGCTPLTEKINGYDITSAIRSITNVNIELDDSLPKYICTECLERLKMAMTFKRTCETSDKKFRKILNPMGDPSMHSYPYSKHDFQLILHQMKQKRMKYEEKLEKERKKREKLEQKKLPKIKQFKCSPCDMIFPNKDKLMAHRRERQCMRRACDVCGQLVLSIAQHMRHIHKQTVPHKCPTCGKEFPIIARLKNHMLVHTDTFNFFCDLCPYKCKHKYYLVMHMRTHTGEKPYKCQQCPATFVNPSNLNKHKLTHREKQFKCMLCEKAFRTNTALREHQEATHMHIKHTCNFCGRDFCYKSDLRKHEIRNHNRMKRDYIGGEPTYKQVERMQKLQENEALSKWRIQTAEETTVPVVQATYIDQSKEFIQTTHSMYFSDVTGMIQQQPQIVQQQTVQLSLPELVMKKDEVKIYDTQQGIYF</sequence>
<feature type="coiled-coil region" evidence="10">
    <location>
        <begin position="147"/>
        <end position="174"/>
    </location>
</feature>
<feature type="domain" description="C2H2-type" evidence="11">
    <location>
        <begin position="182"/>
        <end position="210"/>
    </location>
</feature>
<evidence type="ECO:0000256" key="5">
    <source>
        <dbReference type="ARBA" id="ARBA00022833"/>
    </source>
</evidence>
<dbReference type="AlphaFoldDB" id="A0A6J1WKL2"/>
<dbReference type="InterPro" id="IPR036236">
    <property type="entry name" value="Znf_C2H2_sf"/>
</dbReference>
<feature type="binding site" evidence="9">
    <location>
        <position position="57"/>
    </location>
    <ligand>
        <name>Zn(2+)</name>
        <dbReference type="ChEBI" id="CHEBI:29105"/>
    </ligand>
</feature>
<dbReference type="SMART" id="SM00355">
    <property type="entry name" value="ZnF_C2H2"/>
    <property type="match status" value="7"/>
</dbReference>
<feature type="domain" description="C2H2-type" evidence="11">
    <location>
        <begin position="291"/>
        <end position="318"/>
    </location>
</feature>
<dbReference type="GeneID" id="113511907"/>
<dbReference type="KEGG" id="gmw:113511907"/>
<feature type="domain" description="C2H2-type" evidence="11">
    <location>
        <begin position="318"/>
        <end position="346"/>
    </location>
</feature>
<organism evidence="13 14">
    <name type="scientific">Galleria mellonella</name>
    <name type="common">Greater wax moth</name>
    <dbReference type="NCBI Taxonomy" id="7137"/>
    <lineage>
        <taxon>Eukaryota</taxon>
        <taxon>Metazoa</taxon>
        <taxon>Ecdysozoa</taxon>
        <taxon>Arthropoda</taxon>
        <taxon>Hexapoda</taxon>
        <taxon>Insecta</taxon>
        <taxon>Pterygota</taxon>
        <taxon>Neoptera</taxon>
        <taxon>Endopterygota</taxon>
        <taxon>Lepidoptera</taxon>
        <taxon>Glossata</taxon>
        <taxon>Ditrysia</taxon>
        <taxon>Pyraloidea</taxon>
        <taxon>Pyralidae</taxon>
        <taxon>Galleriinae</taxon>
        <taxon>Galleria</taxon>
    </lineage>
</organism>
<protein>
    <submittedName>
        <fullName evidence="14">Zinc finger protein 93-like</fullName>
    </submittedName>
</protein>
<dbReference type="SUPFAM" id="SSF57716">
    <property type="entry name" value="Glucocorticoid receptor-like (DNA-binding domain)"/>
    <property type="match status" value="1"/>
</dbReference>
<dbReference type="InParanoid" id="A0A6J1WKL2"/>
<keyword evidence="2 9" id="KW-0479">Metal-binding</keyword>